<dbReference type="HOGENOM" id="CLU_035311_1_0_11"/>
<dbReference type="InterPro" id="IPR046531">
    <property type="entry name" value="DUF6596"/>
</dbReference>
<proteinExistence type="predicted"/>
<dbReference type="Gene3D" id="1.10.1740.10">
    <property type="match status" value="1"/>
</dbReference>
<dbReference type="STRING" id="521096.Tpau_3085"/>
<dbReference type="Pfam" id="PF04542">
    <property type="entry name" value="Sigma70_r2"/>
    <property type="match status" value="1"/>
</dbReference>
<evidence type="ECO:0000313" key="3">
    <source>
        <dbReference type="EMBL" id="ADG79677.1"/>
    </source>
</evidence>
<dbReference type="EMBL" id="CP001966">
    <property type="protein sequence ID" value="ADG79677.1"/>
    <property type="molecule type" value="Genomic_DNA"/>
</dbReference>
<name>D5UUV9_TSUPD</name>
<dbReference type="Pfam" id="PF20239">
    <property type="entry name" value="DUF6596"/>
    <property type="match status" value="1"/>
</dbReference>
<dbReference type="GO" id="GO:0006352">
    <property type="term" value="P:DNA-templated transcription initiation"/>
    <property type="evidence" value="ECO:0007669"/>
    <property type="project" value="InterPro"/>
</dbReference>
<sequence length="399" mass="42787">MERRGLHGLMDAGATVRAENAARTSYGRLLALLAARTHDLAAAEDALADAFERALTRWPVDGVPDDPDAWLLTVARNRQRDHWKSAAQRSTVPLDDVHDGPALPDQPDQRFELLLVCAHPDVADAAVPLMLNTVLGFTAEQIGRAFLIPTATMAARLTRAKKRIQRDQVPFTIPEGAEVGARIDAVLEAVYGAYSLQWPTPPRERHALLLGLVETITDTAPTVAEAHGLAATLYLSSARLPARLAGDGGFVPLPQQDPRRWDRDLIALGHRHLRAAHALGTVGRFQLEAAIGAVHCARAPGAAPDWRTLHGLYGSLQAIAPTRGGAVALAAVTGELDGAEAGLAALDAIPDTERLQSAWALRAHLLRRLGDPRAESAYDKAISLTTDPGERAYLAARRG</sequence>
<evidence type="ECO:0000259" key="1">
    <source>
        <dbReference type="Pfam" id="PF04542"/>
    </source>
</evidence>
<dbReference type="RefSeq" id="WP_013127685.1">
    <property type="nucleotide sequence ID" value="NC_014158.1"/>
</dbReference>
<dbReference type="eggNOG" id="COG4941">
    <property type="taxonomic scope" value="Bacteria"/>
</dbReference>
<dbReference type="PANTHER" id="PTHR47756:SF2">
    <property type="entry name" value="BLL6612 PROTEIN"/>
    <property type="match status" value="1"/>
</dbReference>
<evidence type="ECO:0000313" key="4">
    <source>
        <dbReference type="Proteomes" id="UP000001213"/>
    </source>
</evidence>
<dbReference type="AlphaFoldDB" id="D5UUV9"/>
<dbReference type="GO" id="GO:0003700">
    <property type="term" value="F:DNA-binding transcription factor activity"/>
    <property type="evidence" value="ECO:0007669"/>
    <property type="project" value="InterPro"/>
</dbReference>
<evidence type="ECO:0000259" key="2">
    <source>
        <dbReference type="Pfam" id="PF20239"/>
    </source>
</evidence>
<feature type="domain" description="RNA polymerase sigma-70 region 2" evidence="1">
    <location>
        <begin position="26"/>
        <end position="87"/>
    </location>
</feature>
<reference evidence="3 4" key="2">
    <citation type="journal article" date="2011" name="Stand. Genomic Sci.">
        <title>Complete genome sequence of Tsukamurella paurometabola type strain (no. 33).</title>
        <authorList>
            <person name="Munk A.C."/>
            <person name="Lapidus A."/>
            <person name="Lucas S."/>
            <person name="Nolan M."/>
            <person name="Tice H."/>
            <person name="Cheng J.F."/>
            <person name="Del Rio T.G."/>
            <person name="Goodwin L."/>
            <person name="Pitluck S."/>
            <person name="Liolios K."/>
            <person name="Huntemann M."/>
            <person name="Ivanova N."/>
            <person name="Mavromatis K."/>
            <person name="Mikhailova N."/>
            <person name="Pati A."/>
            <person name="Chen A."/>
            <person name="Palaniappan K."/>
            <person name="Tapia R."/>
            <person name="Han C."/>
            <person name="Land M."/>
            <person name="Hauser L."/>
            <person name="Chang Y.J."/>
            <person name="Jeffries C.D."/>
            <person name="Brettin T."/>
            <person name="Yasawong M."/>
            <person name="Brambilla E.M."/>
            <person name="Rohde M."/>
            <person name="Sikorski J."/>
            <person name="Goker M."/>
            <person name="Detter J.C."/>
            <person name="Woyke T."/>
            <person name="Bristow J."/>
            <person name="Eisen J.A."/>
            <person name="Markowitz V."/>
            <person name="Hugenholtz P."/>
            <person name="Kyrpides N.C."/>
            <person name="Klenk H.P."/>
        </authorList>
    </citation>
    <scope>NUCLEOTIDE SEQUENCE [LARGE SCALE GENOMIC DNA]</scope>
    <source>
        <strain evidence="4">ATCC 8368 / DSM 20162 / CCUG 35730 / CIP 100753 / JCM 10117 / KCTC 9821 / NBRC 16120 / NCIMB 702349 / NCTC 13040</strain>
    </source>
</reference>
<keyword evidence="4" id="KW-1185">Reference proteome</keyword>
<dbReference type="PANTHER" id="PTHR47756">
    <property type="entry name" value="BLL6612 PROTEIN-RELATED"/>
    <property type="match status" value="1"/>
</dbReference>
<organism evidence="3 4">
    <name type="scientific">Tsukamurella paurometabola (strain ATCC 8368 / DSM 20162 / CCUG 35730 / CIP 100753 / JCM 10117 / KCTC 9821 / NBRC 16120 / NCIMB 702349 / NCTC 13040)</name>
    <name type="common">Corynebacterium paurometabolum</name>
    <dbReference type="NCBI Taxonomy" id="521096"/>
    <lineage>
        <taxon>Bacteria</taxon>
        <taxon>Bacillati</taxon>
        <taxon>Actinomycetota</taxon>
        <taxon>Actinomycetes</taxon>
        <taxon>Mycobacteriales</taxon>
        <taxon>Tsukamurellaceae</taxon>
        <taxon>Tsukamurella</taxon>
    </lineage>
</organism>
<gene>
    <name evidence="3" type="ordered locus">Tpau_3085</name>
</gene>
<dbReference type="SUPFAM" id="SSF88946">
    <property type="entry name" value="Sigma2 domain of RNA polymerase sigma factors"/>
    <property type="match status" value="1"/>
</dbReference>
<reference evidence="4" key="1">
    <citation type="submission" date="2010-03" db="EMBL/GenBank/DDBJ databases">
        <title>The complete chromosome of Tsukamurella paurometabola DSM 20162.</title>
        <authorList>
            <consortium name="US DOE Joint Genome Institute (JGI-PGF)"/>
            <person name="Lucas S."/>
            <person name="Copeland A."/>
            <person name="Lapidus A."/>
            <person name="Glavina del Rio T."/>
            <person name="Dalin E."/>
            <person name="Tice H."/>
            <person name="Bruce D."/>
            <person name="Goodwin L."/>
            <person name="Pitluck S."/>
            <person name="Kyrpides N."/>
            <person name="Mavromatis K."/>
            <person name="Ivanova N."/>
            <person name="Mikhailova N."/>
            <person name="Munk A.C."/>
            <person name="Brettin T."/>
            <person name="Detter J.C."/>
            <person name="Tapia R."/>
            <person name="Han C."/>
            <person name="Larimer F."/>
            <person name="Land M."/>
            <person name="Hauser L."/>
            <person name="Markowitz V."/>
            <person name="Cheng J.-F."/>
            <person name="Hugenholtz P."/>
            <person name="Woyke T."/>
            <person name="Wu D."/>
            <person name="Jando M."/>
            <person name="Brambilla E."/>
            <person name="Klenk H.-P."/>
            <person name="Eisen J.A."/>
        </authorList>
    </citation>
    <scope>NUCLEOTIDE SEQUENCE [LARGE SCALE GENOMIC DNA]</scope>
    <source>
        <strain evidence="4">ATCC 8368 / DSM 20162 / CCUG 35730 / CIP 100753 / JCM 10117 / KCTC 9821 / NBRC 16120 / NCIMB 702349 / NCTC 13040</strain>
    </source>
</reference>
<accession>D5UUV9</accession>
<protein>
    <submittedName>
        <fullName evidence="3">Putative RNA polymerase, sigma-24 subunit, ECF subfamily</fullName>
    </submittedName>
</protein>
<feature type="domain" description="DUF6596" evidence="2">
    <location>
        <begin position="182"/>
        <end position="276"/>
    </location>
</feature>
<dbReference type="InterPro" id="IPR007627">
    <property type="entry name" value="RNA_pol_sigma70_r2"/>
</dbReference>
<dbReference type="Proteomes" id="UP000001213">
    <property type="component" value="Chromosome"/>
</dbReference>
<dbReference type="KEGG" id="tpr:Tpau_3085"/>
<dbReference type="InterPro" id="IPR013325">
    <property type="entry name" value="RNA_pol_sigma_r2"/>
</dbReference>